<evidence type="ECO:0000313" key="2">
    <source>
        <dbReference type="Proteomes" id="UP000790709"/>
    </source>
</evidence>
<proteinExistence type="predicted"/>
<dbReference type="EMBL" id="MU266578">
    <property type="protein sequence ID" value="KAH7920469.1"/>
    <property type="molecule type" value="Genomic_DNA"/>
</dbReference>
<protein>
    <submittedName>
        <fullName evidence="1">Uncharacterized protein</fullName>
    </submittedName>
</protein>
<comment type="caution">
    <text evidence="1">The sequence shown here is derived from an EMBL/GenBank/DDBJ whole genome shotgun (WGS) entry which is preliminary data.</text>
</comment>
<evidence type="ECO:0000313" key="1">
    <source>
        <dbReference type="EMBL" id="KAH7920469.1"/>
    </source>
</evidence>
<sequence length="132" mass="14627">MPPFYEVAIALLEQPPLSSKWAIVVAFTPSSENCILYEISGFSENYTLEAPQSVTLTRGENGYWGKVLVGRVDHDRLHHFSATIASVPIVRGDSSWSCQNWVMDSLAALQADGHYIVNHATHSWISDLLAQP</sequence>
<accession>A0ACB8B4V9</accession>
<reference evidence="1" key="1">
    <citation type="journal article" date="2021" name="New Phytol.">
        <title>Evolutionary innovations through gain and loss of genes in the ectomycorrhizal Boletales.</title>
        <authorList>
            <person name="Wu G."/>
            <person name="Miyauchi S."/>
            <person name="Morin E."/>
            <person name="Kuo A."/>
            <person name="Drula E."/>
            <person name="Varga T."/>
            <person name="Kohler A."/>
            <person name="Feng B."/>
            <person name="Cao Y."/>
            <person name="Lipzen A."/>
            <person name="Daum C."/>
            <person name="Hundley H."/>
            <person name="Pangilinan J."/>
            <person name="Johnson J."/>
            <person name="Barry K."/>
            <person name="LaButti K."/>
            <person name="Ng V."/>
            <person name="Ahrendt S."/>
            <person name="Min B."/>
            <person name="Choi I.G."/>
            <person name="Park H."/>
            <person name="Plett J.M."/>
            <person name="Magnuson J."/>
            <person name="Spatafora J.W."/>
            <person name="Nagy L.G."/>
            <person name="Henrissat B."/>
            <person name="Grigoriev I.V."/>
            <person name="Yang Z.L."/>
            <person name="Xu J."/>
            <person name="Martin F.M."/>
        </authorList>
    </citation>
    <scope>NUCLEOTIDE SEQUENCE</scope>
    <source>
        <strain evidence="1">KUC20120723A-06</strain>
    </source>
</reference>
<keyword evidence="2" id="KW-1185">Reference proteome</keyword>
<gene>
    <name evidence="1" type="ORF">BV22DRAFT_1021157</name>
</gene>
<dbReference type="Proteomes" id="UP000790709">
    <property type="component" value="Unassembled WGS sequence"/>
</dbReference>
<organism evidence="1 2">
    <name type="scientific">Leucogyrophana mollusca</name>
    <dbReference type="NCBI Taxonomy" id="85980"/>
    <lineage>
        <taxon>Eukaryota</taxon>
        <taxon>Fungi</taxon>
        <taxon>Dikarya</taxon>
        <taxon>Basidiomycota</taxon>
        <taxon>Agaricomycotina</taxon>
        <taxon>Agaricomycetes</taxon>
        <taxon>Agaricomycetidae</taxon>
        <taxon>Boletales</taxon>
        <taxon>Boletales incertae sedis</taxon>
        <taxon>Leucogyrophana</taxon>
    </lineage>
</organism>
<name>A0ACB8B4V9_9AGAM</name>